<sequence>MKKLRIKSSKFSDDAVQDWDYASGDPVFSVHSRSALIQTLRFQSFNNFGAFLDIVPAYVQYLIGQTHFFIKSSTEHLFVCFSYLARYIILMKNTLASQEYLCDK</sequence>
<dbReference type="Proteomes" id="UP000271098">
    <property type="component" value="Unassembled WGS sequence"/>
</dbReference>
<reference evidence="1 2" key="2">
    <citation type="submission" date="2018-11" db="EMBL/GenBank/DDBJ databases">
        <authorList>
            <consortium name="Pathogen Informatics"/>
        </authorList>
    </citation>
    <scope>NUCLEOTIDE SEQUENCE [LARGE SCALE GENOMIC DNA]</scope>
</reference>
<accession>A0A183DL22</accession>
<dbReference type="OrthoDB" id="5815905at2759"/>
<name>A0A183DL22_9BILA</name>
<reference evidence="3" key="1">
    <citation type="submission" date="2016-06" db="UniProtKB">
        <authorList>
            <consortium name="WormBaseParasite"/>
        </authorList>
    </citation>
    <scope>IDENTIFICATION</scope>
</reference>
<gene>
    <name evidence="1" type="ORF">GPUH_LOCUS9411</name>
</gene>
<keyword evidence="2" id="KW-1185">Reference proteome</keyword>
<evidence type="ECO:0000313" key="2">
    <source>
        <dbReference type="Proteomes" id="UP000271098"/>
    </source>
</evidence>
<dbReference type="EMBL" id="UYRT01030721">
    <property type="protein sequence ID" value="VDK72024.1"/>
    <property type="molecule type" value="Genomic_DNA"/>
</dbReference>
<evidence type="ECO:0000313" key="3">
    <source>
        <dbReference type="WBParaSite" id="GPUH_0000942401-mRNA-1"/>
    </source>
</evidence>
<dbReference type="WBParaSite" id="GPUH_0000942401-mRNA-1">
    <property type="protein sequence ID" value="GPUH_0000942401-mRNA-1"/>
    <property type="gene ID" value="GPUH_0000942401"/>
</dbReference>
<proteinExistence type="predicted"/>
<dbReference type="AlphaFoldDB" id="A0A183DL22"/>
<protein>
    <submittedName>
        <fullName evidence="1 3">Uncharacterized protein</fullName>
    </submittedName>
</protein>
<evidence type="ECO:0000313" key="1">
    <source>
        <dbReference type="EMBL" id="VDK72024.1"/>
    </source>
</evidence>
<organism evidence="3">
    <name type="scientific">Gongylonema pulchrum</name>
    <dbReference type="NCBI Taxonomy" id="637853"/>
    <lineage>
        <taxon>Eukaryota</taxon>
        <taxon>Metazoa</taxon>
        <taxon>Ecdysozoa</taxon>
        <taxon>Nematoda</taxon>
        <taxon>Chromadorea</taxon>
        <taxon>Rhabditida</taxon>
        <taxon>Spirurina</taxon>
        <taxon>Spiruromorpha</taxon>
        <taxon>Spiruroidea</taxon>
        <taxon>Gongylonematidae</taxon>
        <taxon>Gongylonema</taxon>
    </lineage>
</organism>